<evidence type="ECO:0000256" key="2">
    <source>
        <dbReference type="ARBA" id="ARBA00022729"/>
    </source>
</evidence>
<dbReference type="PANTHER" id="PTHR34216:SF3">
    <property type="entry name" value="POLY-BETA-1,6-N-ACETYL-D-GLUCOSAMINE N-DEACETYLASE"/>
    <property type="match status" value="1"/>
</dbReference>
<dbReference type="InterPro" id="IPR011330">
    <property type="entry name" value="Glyco_hydro/deAcase_b/a-brl"/>
</dbReference>
<dbReference type="GO" id="GO:0005576">
    <property type="term" value="C:extracellular region"/>
    <property type="evidence" value="ECO:0007669"/>
    <property type="project" value="UniProtKB-SubCell"/>
</dbReference>
<sequence>MNSKARVRVLMYHKVSVQQPDYLTVTTEQLRAQLAHLRQQQYEFITVQQWLDAWQGTSSLPPKPVLLTFDDAYQTTLTLAAPILQEFGAKATIFVPTAYVGQHSDWDQEAAAPLLSVEALRGLDPGAFELGLHSHHHQNYKYLPAEEMAADLAACLRFFETHQLPFVRALAYPYGGRPKGTLAREAMRRLFREKGIAAAFRIGNRLNRAVPPDPYELNRIDVRGTDSPAAFARKVRWGKWF</sequence>
<reference evidence="4 5" key="1">
    <citation type="submission" date="2020-08" db="EMBL/GenBank/DDBJ databases">
        <title>Genomic Encyclopedia of Type Strains, Phase IV (KMG-IV): sequencing the most valuable type-strain genomes for metagenomic binning, comparative biology and taxonomic classification.</title>
        <authorList>
            <person name="Goeker M."/>
        </authorList>
    </citation>
    <scope>NUCLEOTIDE SEQUENCE [LARGE SCALE GENOMIC DNA]</scope>
    <source>
        <strain evidence="4 5">DSM 105074</strain>
    </source>
</reference>
<dbReference type="PANTHER" id="PTHR34216">
    <property type="match status" value="1"/>
</dbReference>
<comment type="subcellular location">
    <subcellularLocation>
        <location evidence="1">Secreted</location>
    </subcellularLocation>
</comment>
<dbReference type="GO" id="GO:0016810">
    <property type="term" value="F:hydrolase activity, acting on carbon-nitrogen (but not peptide) bonds"/>
    <property type="evidence" value="ECO:0007669"/>
    <property type="project" value="InterPro"/>
</dbReference>
<evidence type="ECO:0000313" key="5">
    <source>
        <dbReference type="Proteomes" id="UP000557307"/>
    </source>
</evidence>
<organism evidence="4 5">
    <name type="scientific">Rhabdobacter roseus</name>
    <dbReference type="NCBI Taxonomy" id="1655419"/>
    <lineage>
        <taxon>Bacteria</taxon>
        <taxon>Pseudomonadati</taxon>
        <taxon>Bacteroidota</taxon>
        <taxon>Cytophagia</taxon>
        <taxon>Cytophagales</taxon>
        <taxon>Cytophagaceae</taxon>
        <taxon>Rhabdobacter</taxon>
    </lineage>
</organism>
<dbReference type="PROSITE" id="PS51677">
    <property type="entry name" value="NODB"/>
    <property type="match status" value="1"/>
</dbReference>
<dbReference type="Pfam" id="PF01522">
    <property type="entry name" value="Polysacc_deac_1"/>
    <property type="match status" value="1"/>
</dbReference>
<keyword evidence="2" id="KW-0732">Signal</keyword>
<comment type="caution">
    <text evidence="4">The sequence shown here is derived from an EMBL/GenBank/DDBJ whole genome shotgun (WGS) entry which is preliminary data.</text>
</comment>
<gene>
    <name evidence="4" type="ORF">HNQ92_000700</name>
</gene>
<dbReference type="CDD" id="cd10918">
    <property type="entry name" value="CE4_NodB_like_5s_6s"/>
    <property type="match status" value="1"/>
</dbReference>
<protein>
    <submittedName>
        <fullName evidence="4">Peptidoglycan/xylan/chitin deacetylase (PgdA/CDA1 family)</fullName>
    </submittedName>
</protein>
<keyword evidence="5" id="KW-1185">Reference proteome</keyword>
<dbReference type="RefSeq" id="WP_184170952.1">
    <property type="nucleotide sequence ID" value="NZ_JACHGF010000001.1"/>
</dbReference>
<accession>A0A840TS96</accession>
<evidence type="ECO:0000259" key="3">
    <source>
        <dbReference type="PROSITE" id="PS51677"/>
    </source>
</evidence>
<dbReference type="EMBL" id="JACHGF010000001">
    <property type="protein sequence ID" value="MBB5282579.1"/>
    <property type="molecule type" value="Genomic_DNA"/>
</dbReference>
<dbReference type="Gene3D" id="3.20.20.370">
    <property type="entry name" value="Glycoside hydrolase/deacetylase"/>
    <property type="match status" value="1"/>
</dbReference>
<dbReference type="InterPro" id="IPR002509">
    <property type="entry name" value="NODB_dom"/>
</dbReference>
<dbReference type="GO" id="GO:0005975">
    <property type="term" value="P:carbohydrate metabolic process"/>
    <property type="evidence" value="ECO:0007669"/>
    <property type="project" value="InterPro"/>
</dbReference>
<evidence type="ECO:0000256" key="1">
    <source>
        <dbReference type="ARBA" id="ARBA00004613"/>
    </source>
</evidence>
<dbReference type="InterPro" id="IPR051398">
    <property type="entry name" value="Polysacch_Deacetylase"/>
</dbReference>
<dbReference type="Proteomes" id="UP000557307">
    <property type="component" value="Unassembled WGS sequence"/>
</dbReference>
<name>A0A840TS96_9BACT</name>
<evidence type="ECO:0000313" key="4">
    <source>
        <dbReference type="EMBL" id="MBB5282579.1"/>
    </source>
</evidence>
<dbReference type="SUPFAM" id="SSF88713">
    <property type="entry name" value="Glycoside hydrolase/deacetylase"/>
    <property type="match status" value="1"/>
</dbReference>
<proteinExistence type="predicted"/>
<dbReference type="AlphaFoldDB" id="A0A840TS96"/>
<feature type="domain" description="NodB homology" evidence="3">
    <location>
        <begin position="63"/>
        <end position="241"/>
    </location>
</feature>